<evidence type="ECO:0000313" key="5">
    <source>
        <dbReference type="EMBL" id="TCK19913.1"/>
    </source>
</evidence>
<comment type="caution">
    <text evidence="5">The sequence shown here is derived from an EMBL/GenBank/DDBJ whole genome shotgun (WGS) entry which is preliminary data.</text>
</comment>
<dbReference type="InterPro" id="IPR036390">
    <property type="entry name" value="WH_DNA-bd_sf"/>
</dbReference>
<proteinExistence type="predicted"/>
<dbReference type="AlphaFoldDB" id="A0A4R1HGM8"/>
<dbReference type="EMBL" id="SMFZ01000002">
    <property type="protein sequence ID" value="TCK19913.1"/>
    <property type="molecule type" value="Genomic_DNA"/>
</dbReference>
<dbReference type="InterPro" id="IPR011711">
    <property type="entry name" value="GntR_C"/>
</dbReference>
<dbReference type="GO" id="GO:0003677">
    <property type="term" value="F:DNA binding"/>
    <property type="evidence" value="ECO:0007669"/>
    <property type="project" value="UniProtKB-KW"/>
</dbReference>
<dbReference type="InterPro" id="IPR000524">
    <property type="entry name" value="Tscrpt_reg_HTH_GntR"/>
</dbReference>
<dbReference type="Pfam" id="PF07729">
    <property type="entry name" value="FCD"/>
    <property type="match status" value="1"/>
</dbReference>
<dbReference type="Proteomes" id="UP000295560">
    <property type="component" value="Unassembled WGS sequence"/>
</dbReference>
<evidence type="ECO:0000256" key="1">
    <source>
        <dbReference type="ARBA" id="ARBA00023015"/>
    </source>
</evidence>
<protein>
    <submittedName>
        <fullName evidence="5">GntR family transcriptional regulator</fullName>
    </submittedName>
</protein>
<evidence type="ECO:0000313" key="6">
    <source>
        <dbReference type="Proteomes" id="UP000295560"/>
    </source>
</evidence>
<keyword evidence="1" id="KW-0805">Transcription regulation</keyword>
<name>A0A4R1HGM8_PSEEN</name>
<dbReference type="Gene3D" id="1.10.10.10">
    <property type="entry name" value="Winged helix-like DNA-binding domain superfamily/Winged helix DNA-binding domain"/>
    <property type="match status" value="1"/>
</dbReference>
<dbReference type="PANTHER" id="PTHR43537:SF45">
    <property type="entry name" value="GNTR FAMILY REGULATORY PROTEIN"/>
    <property type="match status" value="1"/>
</dbReference>
<keyword evidence="3" id="KW-0804">Transcription</keyword>
<keyword evidence="6" id="KW-1185">Reference proteome</keyword>
<feature type="domain" description="HTH gntR-type" evidence="4">
    <location>
        <begin position="32"/>
        <end position="99"/>
    </location>
</feature>
<evidence type="ECO:0000259" key="4">
    <source>
        <dbReference type="PROSITE" id="PS50949"/>
    </source>
</evidence>
<accession>A0A4R1HGM8</accession>
<dbReference type="InterPro" id="IPR008920">
    <property type="entry name" value="TF_FadR/GntR_C"/>
</dbReference>
<dbReference type="CDD" id="cd07377">
    <property type="entry name" value="WHTH_GntR"/>
    <property type="match status" value="1"/>
</dbReference>
<sequence>MLTIWVVSGHVGTDAVVAEALASLAATRHVVVPASERVAADIRDQVAAAKLPVGARLPEEGLGRALQVSRNTVREALSQLIAERVLVRVPNRGVFVVQPEVDDVRDVYRSRLVIETGALRHGELVDDAQAVARVRSAVEGGRASAARSDWTGVADANQFFHRAVVGLAGSPRLDREMDRLLAEMRLVFQRMPEVRAFHEPYLARNIAITDLIERGALPEAADELAAYLVVARDQIVEAYAGL</sequence>
<reference evidence="5 6" key="1">
    <citation type="submission" date="2019-03" db="EMBL/GenBank/DDBJ databases">
        <title>Sequencing the genomes of 1000 actinobacteria strains.</title>
        <authorList>
            <person name="Klenk H.-P."/>
        </authorList>
    </citation>
    <scope>NUCLEOTIDE SEQUENCE [LARGE SCALE GENOMIC DNA]</scope>
    <source>
        <strain evidence="5 6">DSM 44969</strain>
    </source>
</reference>
<dbReference type="Gene3D" id="1.20.120.530">
    <property type="entry name" value="GntR ligand-binding domain-like"/>
    <property type="match status" value="1"/>
</dbReference>
<dbReference type="PANTHER" id="PTHR43537">
    <property type="entry name" value="TRANSCRIPTIONAL REGULATOR, GNTR FAMILY"/>
    <property type="match status" value="1"/>
</dbReference>
<dbReference type="SUPFAM" id="SSF48008">
    <property type="entry name" value="GntR ligand-binding domain-like"/>
    <property type="match status" value="1"/>
</dbReference>
<dbReference type="SMART" id="SM00895">
    <property type="entry name" value="FCD"/>
    <property type="match status" value="1"/>
</dbReference>
<dbReference type="Pfam" id="PF00392">
    <property type="entry name" value="GntR"/>
    <property type="match status" value="1"/>
</dbReference>
<dbReference type="SUPFAM" id="SSF46785">
    <property type="entry name" value="Winged helix' DNA-binding domain"/>
    <property type="match status" value="1"/>
</dbReference>
<keyword evidence="2" id="KW-0238">DNA-binding</keyword>
<dbReference type="InterPro" id="IPR036388">
    <property type="entry name" value="WH-like_DNA-bd_sf"/>
</dbReference>
<dbReference type="GO" id="GO:0003700">
    <property type="term" value="F:DNA-binding transcription factor activity"/>
    <property type="evidence" value="ECO:0007669"/>
    <property type="project" value="InterPro"/>
</dbReference>
<organism evidence="5 6">
    <name type="scientific">Pseudonocardia endophytica</name>
    <dbReference type="NCBI Taxonomy" id="401976"/>
    <lineage>
        <taxon>Bacteria</taxon>
        <taxon>Bacillati</taxon>
        <taxon>Actinomycetota</taxon>
        <taxon>Actinomycetes</taxon>
        <taxon>Pseudonocardiales</taxon>
        <taxon>Pseudonocardiaceae</taxon>
        <taxon>Pseudonocardia</taxon>
    </lineage>
</organism>
<evidence type="ECO:0000256" key="2">
    <source>
        <dbReference type="ARBA" id="ARBA00023125"/>
    </source>
</evidence>
<evidence type="ECO:0000256" key="3">
    <source>
        <dbReference type="ARBA" id="ARBA00023163"/>
    </source>
</evidence>
<dbReference type="SMART" id="SM00345">
    <property type="entry name" value="HTH_GNTR"/>
    <property type="match status" value="1"/>
</dbReference>
<gene>
    <name evidence="5" type="ORF">EV378_3857</name>
</gene>
<dbReference type="PROSITE" id="PS50949">
    <property type="entry name" value="HTH_GNTR"/>
    <property type="match status" value="1"/>
</dbReference>